<comment type="caution">
    <text evidence="2">The sequence shown here is derived from an EMBL/GenBank/DDBJ whole genome shotgun (WGS) entry which is preliminary data.</text>
</comment>
<organism evidence="2 3">
    <name type="scientific">Hymenobacter humi</name>
    <dbReference type="NCBI Taxonomy" id="1411620"/>
    <lineage>
        <taxon>Bacteria</taxon>
        <taxon>Pseudomonadati</taxon>
        <taxon>Bacteroidota</taxon>
        <taxon>Cytophagia</taxon>
        <taxon>Cytophagales</taxon>
        <taxon>Hymenobacteraceae</taxon>
        <taxon>Hymenobacter</taxon>
    </lineage>
</organism>
<keyword evidence="3" id="KW-1185">Reference proteome</keyword>
<name>A0ABW2UEF4_9BACT</name>
<evidence type="ECO:0000256" key="1">
    <source>
        <dbReference type="SAM" id="MobiDB-lite"/>
    </source>
</evidence>
<gene>
    <name evidence="2" type="ORF">ACFQT0_26140</name>
</gene>
<feature type="region of interest" description="Disordered" evidence="1">
    <location>
        <begin position="194"/>
        <end position="215"/>
    </location>
</feature>
<evidence type="ECO:0000313" key="3">
    <source>
        <dbReference type="Proteomes" id="UP001596513"/>
    </source>
</evidence>
<reference evidence="3" key="1">
    <citation type="journal article" date="2019" name="Int. J. Syst. Evol. Microbiol.">
        <title>The Global Catalogue of Microorganisms (GCM) 10K type strain sequencing project: providing services to taxonomists for standard genome sequencing and annotation.</title>
        <authorList>
            <consortium name="The Broad Institute Genomics Platform"/>
            <consortium name="The Broad Institute Genome Sequencing Center for Infectious Disease"/>
            <person name="Wu L."/>
            <person name="Ma J."/>
        </authorList>
    </citation>
    <scope>NUCLEOTIDE SEQUENCE [LARGE SCALE GENOMIC DNA]</scope>
    <source>
        <strain evidence="3">JCM 19635</strain>
    </source>
</reference>
<dbReference type="EMBL" id="JBHTEK010000002">
    <property type="protein sequence ID" value="MFC7670466.1"/>
    <property type="molecule type" value="Genomic_DNA"/>
</dbReference>
<dbReference type="RefSeq" id="WP_380206197.1">
    <property type="nucleotide sequence ID" value="NZ_JBHTEK010000002.1"/>
</dbReference>
<sequence length="237" mass="25557">MVGGSASGGWEVKLADGTTYSFDAPETTEALGLTPGTTTSFHSAWHLTQITSADGKDQISLFYRLNNTSQQVPSSKVNRVKLYQVPYSTDPGSPYYCAQDPPFSQGEGSVPSSYTTQTLQEIRTATMKVVFNSDMNRLDVALPLDVPAPVLRSIDVTGLTASKAARRYELQYGYFNGGAGRASRLRLDAVQEMGKPPIGSSTTTPRCRVGTATPKTTGGISTARPIVRWCRNCRCPT</sequence>
<protein>
    <submittedName>
        <fullName evidence="2">Uncharacterized protein</fullName>
    </submittedName>
</protein>
<dbReference type="Proteomes" id="UP001596513">
    <property type="component" value="Unassembled WGS sequence"/>
</dbReference>
<accession>A0ABW2UEF4</accession>
<evidence type="ECO:0000313" key="2">
    <source>
        <dbReference type="EMBL" id="MFC7670466.1"/>
    </source>
</evidence>
<proteinExistence type="predicted"/>